<dbReference type="EMBL" id="CM047902">
    <property type="protein sequence ID" value="KAJ0096201.1"/>
    <property type="molecule type" value="Genomic_DNA"/>
</dbReference>
<accession>A0ACC1BBB2</accession>
<evidence type="ECO:0000313" key="2">
    <source>
        <dbReference type="Proteomes" id="UP001164250"/>
    </source>
</evidence>
<proteinExistence type="predicted"/>
<keyword evidence="2" id="KW-1185">Reference proteome</keyword>
<protein>
    <submittedName>
        <fullName evidence="1">Uncharacterized protein</fullName>
    </submittedName>
</protein>
<dbReference type="Proteomes" id="UP001164250">
    <property type="component" value="Chromosome 6"/>
</dbReference>
<comment type="caution">
    <text evidence="1">The sequence shown here is derived from an EMBL/GenBank/DDBJ whole genome shotgun (WGS) entry which is preliminary data.</text>
</comment>
<organism evidence="1 2">
    <name type="scientific">Pistacia atlantica</name>
    <dbReference type="NCBI Taxonomy" id="434234"/>
    <lineage>
        <taxon>Eukaryota</taxon>
        <taxon>Viridiplantae</taxon>
        <taxon>Streptophyta</taxon>
        <taxon>Embryophyta</taxon>
        <taxon>Tracheophyta</taxon>
        <taxon>Spermatophyta</taxon>
        <taxon>Magnoliopsida</taxon>
        <taxon>eudicotyledons</taxon>
        <taxon>Gunneridae</taxon>
        <taxon>Pentapetalae</taxon>
        <taxon>rosids</taxon>
        <taxon>malvids</taxon>
        <taxon>Sapindales</taxon>
        <taxon>Anacardiaceae</taxon>
        <taxon>Pistacia</taxon>
    </lineage>
</organism>
<gene>
    <name evidence="1" type="ORF">Patl1_15133</name>
</gene>
<name>A0ACC1BBB2_9ROSI</name>
<reference evidence="2" key="1">
    <citation type="journal article" date="2023" name="G3 (Bethesda)">
        <title>Genome assembly and association tests identify interacting loci associated with vigor, precocity, and sex in interspecific pistachio rootstocks.</title>
        <authorList>
            <person name="Palmer W."/>
            <person name="Jacygrad E."/>
            <person name="Sagayaradj S."/>
            <person name="Cavanaugh K."/>
            <person name="Han R."/>
            <person name="Bertier L."/>
            <person name="Beede B."/>
            <person name="Kafkas S."/>
            <person name="Golino D."/>
            <person name="Preece J."/>
            <person name="Michelmore R."/>
        </authorList>
    </citation>
    <scope>NUCLEOTIDE SEQUENCE [LARGE SCALE GENOMIC DNA]</scope>
</reference>
<sequence>MSLVLSTVFFLLLPYLEARNITSDGNSDQIAYEFCKPKFCSPEGPQIRFPFRLKAQSNLCGLEGFELSCFENKTLLHLPFASDYYVHNISYVDSRMTIMDVHETPCTLESLHSPNLSNSRFFPLSDSRNYTILNCTERTRFDFFVEGPFDCFSDKKNLVYATSGNMPIDYLPSTCKISETFSIPTYLSQWRDDDAMKAFEARTIDIKWKAFEARTIDIKWQALDGCYECEKSGKYCGLNTTSNSIICVNRERK</sequence>
<evidence type="ECO:0000313" key="1">
    <source>
        <dbReference type="EMBL" id="KAJ0096201.1"/>
    </source>
</evidence>